<dbReference type="EMBL" id="VFRR01000059">
    <property type="protein sequence ID" value="TPE46517.1"/>
    <property type="molecule type" value="Genomic_DNA"/>
</dbReference>
<accession>A0A501WHF9</accession>
<keyword evidence="3" id="KW-1185">Reference proteome</keyword>
<dbReference type="OrthoDB" id="6098012at2"/>
<sequence length="451" mass="52125">MDEQIIICEQLLAEQEAISGEEDLTLQCWATYLRIERALIEQGASDQELEPMLEDFQFVVDRLKYAQEVDLLLKQLAVSNDLLKQLNKVVQRTGEAVFEQMNITSNLNMRLDKLQSRLTAEHELDLQLSLFRAEIASMLELGERLQQDVEQTKNRSNTQEYLDALSSFIDSLSETDFIDSMRDELDYKLTELRNLSDYQADVIQELKQQLVTVKGGKTGNQQANQYEIAFARLEKALLESNRVIKSLEQKLDSLQTVRYNLTVDIRKREDIIKRKTNELSNANGEKERVNIHDVMAQEQVAMQNLVAMVDAAPLTPEYEQFSIKQSSKIEQLQQMVRESELYVEVLEKDLNQAKEQQDLLQARLNDELDESDTQMTSTELEEIENLKEINEELESELVRLQNELQQRGGDSAELDALKEKISDLDTKIDTVQTNYVAMEERYLNALMDKEP</sequence>
<dbReference type="Proteomes" id="UP000315901">
    <property type="component" value="Unassembled WGS sequence"/>
</dbReference>
<feature type="coiled-coil region" evidence="1">
    <location>
        <begin position="230"/>
        <end position="257"/>
    </location>
</feature>
<comment type="caution">
    <text evidence="2">The sequence shown here is derived from an EMBL/GenBank/DDBJ whole genome shotgun (WGS) entry which is preliminary data.</text>
</comment>
<organism evidence="2 3">
    <name type="scientific">Maribrevibacterium harenarium</name>
    <dbReference type="NCBI Taxonomy" id="2589817"/>
    <lineage>
        <taxon>Bacteria</taxon>
        <taxon>Pseudomonadati</taxon>
        <taxon>Pseudomonadota</taxon>
        <taxon>Gammaproteobacteria</taxon>
        <taxon>Oceanospirillales</taxon>
        <taxon>Oceanospirillaceae</taxon>
        <taxon>Maribrevibacterium</taxon>
    </lineage>
</organism>
<evidence type="ECO:0000256" key="1">
    <source>
        <dbReference type="SAM" id="Coils"/>
    </source>
</evidence>
<protein>
    <submittedName>
        <fullName evidence="2">Uncharacterized protein</fullName>
    </submittedName>
</protein>
<proteinExistence type="predicted"/>
<dbReference type="RefSeq" id="WP_140591467.1">
    <property type="nucleotide sequence ID" value="NZ_VFRR01000059.1"/>
</dbReference>
<name>A0A501WHF9_9GAMM</name>
<evidence type="ECO:0000313" key="3">
    <source>
        <dbReference type="Proteomes" id="UP000315901"/>
    </source>
</evidence>
<feature type="coiled-coil region" evidence="1">
    <location>
        <begin position="329"/>
        <end position="434"/>
    </location>
</feature>
<keyword evidence="1" id="KW-0175">Coiled coil</keyword>
<dbReference type="AlphaFoldDB" id="A0A501WHF9"/>
<evidence type="ECO:0000313" key="2">
    <source>
        <dbReference type="EMBL" id="TPE46517.1"/>
    </source>
</evidence>
<reference evidence="2 3" key="1">
    <citation type="submission" date="2019-06" db="EMBL/GenBank/DDBJ databases">
        <title>A novel bacterium of genus Marinomonas, isolated from coastal sand.</title>
        <authorList>
            <person name="Huang H."/>
            <person name="Mo K."/>
            <person name="Hu Y."/>
        </authorList>
    </citation>
    <scope>NUCLEOTIDE SEQUENCE [LARGE SCALE GENOMIC DNA]</scope>
    <source>
        <strain evidence="2 3">HB171799</strain>
    </source>
</reference>
<gene>
    <name evidence="2" type="ORF">FJM67_16030</name>
</gene>